<evidence type="ECO:0000313" key="1">
    <source>
        <dbReference type="EMBL" id="MED6208320.1"/>
    </source>
</evidence>
<sequence>MPGHQKLAPGREFYELLVLNQVSHACTSKLAPGVSSGRLGVTLHWAPGRAALGAWVSNSSGATFPGLFQAQINCQPKIFIYQNEAPDGIEHDLVKEILKDAKAS</sequence>
<proteinExistence type="predicted"/>
<keyword evidence="2" id="KW-1185">Reference proteome</keyword>
<gene>
    <name evidence="1" type="ORF">PIB30_043953</name>
</gene>
<dbReference type="EMBL" id="JASCZI010241914">
    <property type="protein sequence ID" value="MED6208320.1"/>
    <property type="molecule type" value="Genomic_DNA"/>
</dbReference>
<accession>A0ABU6YEM0</accession>
<reference evidence="1 2" key="1">
    <citation type="journal article" date="2023" name="Plants (Basel)">
        <title>Bridging the Gap: Combining Genomics and Transcriptomics Approaches to Understand Stylosanthes scabra, an Orphan Legume from the Brazilian Caatinga.</title>
        <authorList>
            <person name="Ferreira-Neto J.R.C."/>
            <person name="da Silva M.D."/>
            <person name="Binneck E."/>
            <person name="de Melo N.F."/>
            <person name="da Silva R.H."/>
            <person name="de Melo A.L.T.M."/>
            <person name="Pandolfi V."/>
            <person name="Bustamante F.O."/>
            <person name="Brasileiro-Vidal A.C."/>
            <person name="Benko-Iseppon A.M."/>
        </authorList>
    </citation>
    <scope>NUCLEOTIDE SEQUENCE [LARGE SCALE GENOMIC DNA]</scope>
    <source>
        <tissue evidence="1">Leaves</tissue>
    </source>
</reference>
<name>A0ABU6YEM0_9FABA</name>
<evidence type="ECO:0000313" key="2">
    <source>
        <dbReference type="Proteomes" id="UP001341840"/>
    </source>
</evidence>
<comment type="caution">
    <text evidence="1">The sequence shown here is derived from an EMBL/GenBank/DDBJ whole genome shotgun (WGS) entry which is preliminary data.</text>
</comment>
<dbReference type="Proteomes" id="UP001341840">
    <property type="component" value="Unassembled WGS sequence"/>
</dbReference>
<protein>
    <submittedName>
        <fullName evidence="1">Uncharacterized protein</fullName>
    </submittedName>
</protein>
<organism evidence="1 2">
    <name type="scientific">Stylosanthes scabra</name>
    <dbReference type="NCBI Taxonomy" id="79078"/>
    <lineage>
        <taxon>Eukaryota</taxon>
        <taxon>Viridiplantae</taxon>
        <taxon>Streptophyta</taxon>
        <taxon>Embryophyta</taxon>
        <taxon>Tracheophyta</taxon>
        <taxon>Spermatophyta</taxon>
        <taxon>Magnoliopsida</taxon>
        <taxon>eudicotyledons</taxon>
        <taxon>Gunneridae</taxon>
        <taxon>Pentapetalae</taxon>
        <taxon>rosids</taxon>
        <taxon>fabids</taxon>
        <taxon>Fabales</taxon>
        <taxon>Fabaceae</taxon>
        <taxon>Papilionoideae</taxon>
        <taxon>50 kb inversion clade</taxon>
        <taxon>dalbergioids sensu lato</taxon>
        <taxon>Dalbergieae</taxon>
        <taxon>Pterocarpus clade</taxon>
        <taxon>Stylosanthes</taxon>
    </lineage>
</organism>